<evidence type="ECO:0000313" key="2">
    <source>
        <dbReference type="EMBL" id="QDI65208.1"/>
    </source>
</evidence>
<dbReference type="EMBL" id="CP041200">
    <property type="protein sequence ID" value="QDI65208.1"/>
    <property type="molecule type" value="Genomic_DNA"/>
</dbReference>
<dbReference type="Proteomes" id="UP001201240">
    <property type="component" value="Unassembled WGS sequence"/>
</dbReference>
<reference evidence="1 4" key="2">
    <citation type="submission" date="2021-10" db="EMBL/GenBank/DDBJ databases">
        <title>Sequencing the mobilome of antimicrobial resistant bacterial isolates spanning a range of GC content: The potential of a sustainable low cost, low infrastructure approach for surveillance with Oxford Nanopore sequencing.</title>
        <authorList>
            <person name="Sands K."/>
        </authorList>
    </citation>
    <scope>NUCLEOTIDE SEQUENCE [LARGE SCALE GENOMIC DNA]</scope>
    <source>
        <strain evidence="1 4">MIN-202</strain>
    </source>
</reference>
<protein>
    <submittedName>
        <fullName evidence="2">Uncharacterized protein</fullName>
    </submittedName>
</protein>
<dbReference type="EMBL" id="JAJBIS010000001">
    <property type="protein sequence ID" value="MCF1349043.1"/>
    <property type="molecule type" value="Genomic_DNA"/>
</dbReference>
<gene>
    <name evidence="2" type="ORF">FJM05_01880</name>
    <name evidence="1" type="ORF">LH652_01895</name>
</gene>
<organism evidence="2 3">
    <name type="scientific">Ureaplasma urealyticum</name>
    <name type="common">Ureaplasma urealyticum biotype 2</name>
    <dbReference type="NCBI Taxonomy" id="2130"/>
    <lineage>
        <taxon>Bacteria</taxon>
        <taxon>Bacillati</taxon>
        <taxon>Mycoplasmatota</taxon>
        <taxon>Mycoplasmoidales</taxon>
        <taxon>Mycoplasmoidaceae</taxon>
        <taxon>Ureaplasma</taxon>
    </lineage>
</organism>
<evidence type="ECO:0000313" key="3">
    <source>
        <dbReference type="Proteomes" id="UP000318231"/>
    </source>
</evidence>
<proteinExistence type="predicted"/>
<dbReference type="AlphaFoldDB" id="A0AAP9ADF9"/>
<dbReference type="RefSeq" id="WP_004025860.1">
    <property type="nucleotide sequence ID" value="NZ_CAMXZD010000017.1"/>
</dbReference>
<dbReference type="GeneID" id="93848858"/>
<dbReference type="Proteomes" id="UP000318231">
    <property type="component" value="Chromosome"/>
</dbReference>
<reference evidence="2 3" key="1">
    <citation type="submission" date="2019-07" db="EMBL/GenBank/DDBJ databases">
        <title>Comparative genomics of three clinical Ureaplasma species: analysis of their core genomes and virulence factors.</title>
        <authorList>
            <person name="Yang T."/>
            <person name="Zhang Y."/>
            <person name="Li X."/>
            <person name="Kong Y."/>
            <person name="Yu H."/>
            <person name="Ruan Z."/>
            <person name="Xie X."/>
            <person name="Zhang J."/>
        </authorList>
    </citation>
    <scope>NUCLEOTIDE SEQUENCE [LARGE SCALE GENOMIC DNA]</scope>
    <source>
        <strain evidence="2 3">132</strain>
    </source>
</reference>
<evidence type="ECO:0000313" key="4">
    <source>
        <dbReference type="Proteomes" id="UP001201240"/>
    </source>
</evidence>
<name>A0AAP9ADF9_UREUR</name>
<sequence length="162" mass="19888">MIVYYAPKKKIIAFEYAKQHWDETKNTYQWDFVEKLLKYIDQHITNLVDFEFVKQSYGKPYFKKLIDYYMFANATYIIDQKPKIFANEMSTKKLISTTDHELYTQLGFELFKKYYHCDTNDLVSKKAYEQLIAQPFDVFYKQYKKFVFDYNDAKKRFSIWYL</sequence>
<accession>A0AAP9ADF9</accession>
<evidence type="ECO:0000313" key="1">
    <source>
        <dbReference type="EMBL" id="MCF1349043.1"/>
    </source>
</evidence>